<feature type="compositionally biased region" description="Basic and acidic residues" evidence="1">
    <location>
        <begin position="1091"/>
        <end position="1100"/>
    </location>
</feature>
<reference evidence="2 3" key="1">
    <citation type="submission" date="2019-08" db="EMBL/GenBank/DDBJ databases">
        <authorList>
            <person name="Peeters C."/>
        </authorList>
    </citation>
    <scope>NUCLEOTIDE SEQUENCE [LARGE SCALE GENOMIC DNA]</scope>
    <source>
        <strain evidence="2 3">LMG 31011</strain>
    </source>
</reference>
<evidence type="ECO:0000313" key="2">
    <source>
        <dbReference type="EMBL" id="VVD65536.1"/>
    </source>
</evidence>
<gene>
    <name evidence="2" type="ORF">PAQ31011_00324</name>
</gene>
<accession>A0A5E4RQ55</accession>
<organism evidence="2 3">
    <name type="scientific">Pandoraea aquatica</name>
    <dbReference type="NCBI Taxonomy" id="2508290"/>
    <lineage>
        <taxon>Bacteria</taxon>
        <taxon>Pseudomonadati</taxon>
        <taxon>Pseudomonadota</taxon>
        <taxon>Betaproteobacteria</taxon>
        <taxon>Burkholderiales</taxon>
        <taxon>Burkholderiaceae</taxon>
        <taxon>Pandoraea</taxon>
    </lineage>
</organism>
<feature type="region of interest" description="Disordered" evidence="1">
    <location>
        <begin position="1"/>
        <end position="23"/>
    </location>
</feature>
<protein>
    <submittedName>
        <fullName evidence="2">Uncharacterized protein</fullName>
    </submittedName>
</protein>
<dbReference type="AlphaFoldDB" id="A0A5E4RQ55"/>
<evidence type="ECO:0000313" key="3">
    <source>
        <dbReference type="Proteomes" id="UP000366819"/>
    </source>
</evidence>
<sequence>MTRMHSSMPHHAHRPTAHMHDAPPRRRCHALADDWRAGWALPRRQVRNSARVQRGNVESSRATRGEARPQAAATAFAVTLLAVASVASVANLAAAGAPRGPLTGLRAMGRSRMASPIASTEPPVTLAHSQAIAGMRTLLNMRPAREESGGVSPRCLPSRSASTIGISPPAADSDAALRMGLSAYRGDLQRVVVAMIRDAVAAADPDTREAFANAEVLRPRYMTLRVSHKGTKGWPPPSIYFASSGITLNLRDEQGRWRPFALTLAAHAPALVVPLSTCRTRSPSDADCIKRTLGPLFWGDRWASIAEKIDDTDTIRFMSTRVGATVSPGWPSPDTPVLESPDMEEVAEILLETVIRGEPASERLGPRPRRNAMDDAGGARALATRVSASGLECLAAVIGSGTLSDDAITLLRHLWPASPARVSDVVALPQTSAPETFPHASFSGPLGRGVQWILPANVYVEYRPDLTQNGVKVFDIDGTLYGTTVARTRKHASDLRPLDQMRSELGALALCRISRGVGIDVDGMCLECHTERDGEVSVTEQGATVTQHQVLEASPLARLRVAVYSQPFEAGDGRRQFFAFGRLGEFDAQGTPQVTSNSPSVAGDVYARELDGELGYFEQATTAGPVGGRRVRLTLGNMHVAVPFGTYRDRHEVLHGVVQLSREVYYRFTLPDGDAGDASQRVRLQYRHAENRDIREYWIAQHHRSAAENASVLPTISYGETRTLLQLYLRMWEQAPSPSEVWQGLEDIPLSVAEARDAVGQLTHAIEWHVASARGAANGNGVAGVCGVGADQADGPHAHASPDVDPALLPAFNRLWSHWQRYPGQADAFIGAVARDFVSRPSPLAVWSQLPFTGDVQTTRDVLALFEEVFPGMPDLQSLVSGEARAARDVDNHMRLVSLNANIALAEVTLVDGTRMIYYCLSGLQRRVLPTNAPTVRFVDAGHAYLERENNVIAQQGDGPRSRAQAYPTEPPELRFVVADANLPTYHAASGTAKSRTLDTERLILAQIYADHPAGEGVVRSIVMCSRMPFCDSCAVNLAMVPYHYPDAALRFYYVASGSLLRTPSDDAPTHTEASATAMPQDGASGAGARAPDRHVHSTL</sequence>
<feature type="compositionally biased region" description="Basic residues" evidence="1">
    <location>
        <begin position="8"/>
        <end position="17"/>
    </location>
</feature>
<keyword evidence="3" id="KW-1185">Reference proteome</keyword>
<name>A0A5E4RQ55_9BURK</name>
<proteinExistence type="predicted"/>
<feature type="region of interest" description="Disordered" evidence="1">
    <location>
        <begin position="1064"/>
        <end position="1100"/>
    </location>
</feature>
<dbReference type="Proteomes" id="UP000366819">
    <property type="component" value="Unassembled WGS sequence"/>
</dbReference>
<dbReference type="EMBL" id="CABPSN010000001">
    <property type="protein sequence ID" value="VVD65536.1"/>
    <property type="molecule type" value="Genomic_DNA"/>
</dbReference>
<evidence type="ECO:0000256" key="1">
    <source>
        <dbReference type="SAM" id="MobiDB-lite"/>
    </source>
</evidence>